<dbReference type="EMBL" id="KB446563">
    <property type="protein sequence ID" value="EME78350.1"/>
    <property type="molecule type" value="Genomic_DNA"/>
</dbReference>
<dbReference type="AlphaFoldDB" id="M2YKU8"/>
<accession>M2YKU8</accession>
<dbReference type="Proteomes" id="UP000016932">
    <property type="component" value="Unassembled WGS sequence"/>
</dbReference>
<protein>
    <submittedName>
        <fullName evidence="1">Uncharacterized protein</fullName>
    </submittedName>
</protein>
<name>M2YKU8_PSEFD</name>
<proteinExistence type="predicted"/>
<dbReference type="KEGG" id="pfj:MYCFIDRAFT_199576"/>
<dbReference type="RefSeq" id="XP_007930744.1">
    <property type="nucleotide sequence ID" value="XM_007932553.1"/>
</dbReference>
<dbReference type="HOGENOM" id="CLU_1403000_0_0_1"/>
<evidence type="ECO:0000313" key="1">
    <source>
        <dbReference type="EMBL" id="EME78350.1"/>
    </source>
</evidence>
<reference evidence="1 2" key="1">
    <citation type="journal article" date="2012" name="PLoS Pathog.">
        <title>Diverse lifestyles and strategies of plant pathogenesis encoded in the genomes of eighteen Dothideomycetes fungi.</title>
        <authorList>
            <person name="Ohm R.A."/>
            <person name="Feau N."/>
            <person name="Henrissat B."/>
            <person name="Schoch C.L."/>
            <person name="Horwitz B.A."/>
            <person name="Barry K.W."/>
            <person name="Condon B.J."/>
            <person name="Copeland A.C."/>
            <person name="Dhillon B."/>
            <person name="Glaser F."/>
            <person name="Hesse C.N."/>
            <person name="Kosti I."/>
            <person name="LaButti K."/>
            <person name="Lindquist E.A."/>
            <person name="Lucas S."/>
            <person name="Salamov A.A."/>
            <person name="Bradshaw R.E."/>
            <person name="Ciuffetti L."/>
            <person name="Hamelin R.C."/>
            <person name="Kema G.H.J."/>
            <person name="Lawrence C."/>
            <person name="Scott J.A."/>
            <person name="Spatafora J.W."/>
            <person name="Turgeon B.G."/>
            <person name="de Wit P.J.G.M."/>
            <person name="Zhong S."/>
            <person name="Goodwin S.B."/>
            <person name="Grigoriev I.V."/>
        </authorList>
    </citation>
    <scope>NUCLEOTIDE SEQUENCE [LARGE SCALE GENOMIC DNA]</scope>
    <source>
        <strain evidence="1 2">CIRAD86</strain>
    </source>
</reference>
<dbReference type="GeneID" id="19335815"/>
<dbReference type="VEuPathDB" id="FungiDB:MYCFIDRAFT_199576"/>
<sequence>MDISVEETLDYFDELFSEDEFFVVAKPSASGSTVLCARKWLRPFVKTRSLCANANTALVEAYDSYPIDKDYDAVDRSDFAVVMPTKTSASDKGRKMYRISAMNSNSRSSYTLEYRYKLYLSIESADVDEELVQIEAANPIARITTEMLNLQLALTQAVDDVKQPTVEEVIETAEYQIQPNKEPNRVQEATAILG</sequence>
<evidence type="ECO:0000313" key="2">
    <source>
        <dbReference type="Proteomes" id="UP000016932"/>
    </source>
</evidence>
<keyword evidence="2" id="KW-1185">Reference proteome</keyword>
<organism evidence="1 2">
    <name type="scientific">Pseudocercospora fijiensis (strain CIRAD86)</name>
    <name type="common">Black leaf streak disease fungus</name>
    <name type="synonym">Mycosphaerella fijiensis</name>
    <dbReference type="NCBI Taxonomy" id="383855"/>
    <lineage>
        <taxon>Eukaryota</taxon>
        <taxon>Fungi</taxon>
        <taxon>Dikarya</taxon>
        <taxon>Ascomycota</taxon>
        <taxon>Pezizomycotina</taxon>
        <taxon>Dothideomycetes</taxon>
        <taxon>Dothideomycetidae</taxon>
        <taxon>Mycosphaerellales</taxon>
        <taxon>Mycosphaerellaceae</taxon>
        <taxon>Pseudocercospora</taxon>
    </lineage>
</organism>
<gene>
    <name evidence="1" type="ORF">MYCFIDRAFT_199576</name>
</gene>